<dbReference type="EMBL" id="VIGI01000021">
    <property type="protein sequence ID" value="KAB8289641.1"/>
    <property type="molecule type" value="Genomic_DNA"/>
</dbReference>
<evidence type="ECO:0000313" key="2">
    <source>
        <dbReference type="Proteomes" id="UP000326757"/>
    </source>
</evidence>
<comment type="caution">
    <text evidence="1">The sequence shown here is derived from an EMBL/GenBank/DDBJ whole genome shotgun (WGS) entry which is preliminary data.</text>
</comment>
<sequence length="228" mass="26019">MASQPEKLTTYKVLTANSDIDHPNPSIHTRILSVCKQTKQEAEEVLYGNEDNIWDFGMNIDAVKPFWLDRSPSARGWVRNLRIAREILGPTIYTPGDVVWEDACELIINELRGLRTLDLTIWGDAAVSNHLPGFDSSEMSEASSSEDHEVQKPLMNNSSTLDIREWGFTKRLLEREGLRRAKVTLWGFRRGVKMFLAKWMLESCLLTDEMIREGEVVQGVVVWNGKRA</sequence>
<proteinExistence type="predicted"/>
<name>A0A5N6JMP5_MONLA</name>
<gene>
    <name evidence="1" type="ORF">EYC80_010555</name>
</gene>
<keyword evidence="2" id="KW-1185">Reference proteome</keyword>
<dbReference type="Proteomes" id="UP000326757">
    <property type="component" value="Unassembled WGS sequence"/>
</dbReference>
<evidence type="ECO:0000313" key="1">
    <source>
        <dbReference type="EMBL" id="KAB8289641.1"/>
    </source>
</evidence>
<protein>
    <submittedName>
        <fullName evidence="1">Uncharacterized protein</fullName>
    </submittedName>
</protein>
<accession>A0A5N6JMP5</accession>
<dbReference type="OrthoDB" id="5420711at2759"/>
<dbReference type="AlphaFoldDB" id="A0A5N6JMP5"/>
<reference evidence="1 2" key="1">
    <citation type="submission" date="2019-06" db="EMBL/GenBank/DDBJ databases">
        <title>Genome Sequence of the Brown Rot Fungal Pathogen Monilinia laxa.</title>
        <authorList>
            <person name="De Miccolis Angelini R.M."/>
            <person name="Landi L."/>
            <person name="Abate D."/>
            <person name="Pollastro S."/>
            <person name="Romanazzi G."/>
            <person name="Faretra F."/>
        </authorList>
    </citation>
    <scope>NUCLEOTIDE SEQUENCE [LARGE SCALE GENOMIC DNA]</scope>
    <source>
        <strain evidence="1 2">Mlax316</strain>
    </source>
</reference>
<organism evidence="1 2">
    <name type="scientific">Monilinia laxa</name>
    <name type="common">Brown rot fungus</name>
    <name type="synonym">Sclerotinia laxa</name>
    <dbReference type="NCBI Taxonomy" id="61186"/>
    <lineage>
        <taxon>Eukaryota</taxon>
        <taxon>Fungi</taxon>
        <taxon>Dikarya</taxon>
        <taxon>Ascomycota</taxon>
        <taxon>Pezizomycotina</taxon>
        <taxon>Leotiomycetes</taxon>
        <taxon>Helotiales</taxon>
        <taxon>Sclerotiniaceae</taxon>
        <taxon>Monilinia</taxon>
    </lineage>
</organism>